<dbReference type="Proteomes" id="UP000002424">
    <property type="component" value="Chromosome"/>
</dbReference>
<protein>
    <submittedName>
        <fullName evidence="1">Uncharacterized protein</fullName>
    </submittedName>
</protein>
<dbReference type="STRING" id="322710.Avin_15100"/>
<evidence type="ECO:0000313" key="2">
    <source>
        <dbReference type="Proteomes" id="UP000002424"/>
    </source>
</evidence>
<evidence type="ECO:0000313" key="1">
    <source>
        <dbReference type="EMBL" id="ACO77725.1"/>
    </source>
</evidence>
<name>C1DRI7_AZOVD</name>
<dbReference type="EnsemblBacteria" id="ACO77725">
    <property type="protein sequence ID" value="ACO77725"/>
    <property type="gene ID" value="Avin_15100"/>
</dbReference>
<dbReference type="AlphaFoldDB" id="C1DRI7"/>
<gene>
    <name evidence="1" type="ordered locus">Avin_15100</name>
</gene>
<dbReference type="HOGENOM" id="CLU_3412339_0_0_6"/>
<reference evidence="1 2" key="1">
    <citation type="journal article" date="2009" name="J. Bacteriol.">
        <title>Genome sequence of Azotobacter vinelandii, an obligate aerobe specialized to support diverse anaerobic metabolic processes.</title>
        <authorList>
            <person name="Setubal J.C."/>
            <person name="dos Santos P."/>
            <person name="Goldman B.S."/>
            <person name="Ertesvag H."/>
            <person name="Espin G."/>
            <person name="Rubio L.M."/>
            <person name="Valla S."/>
            <person name="Almeida N.F."/>
            <person name="Balasubramanian D."/>
            <person name="Cromes L."/>
            <person name="Curatti L."/>
            <person name="Du Z."/>
            <person name="Godsy E."/>
            <person name="Goodner B."/>
            <person name="Hellner-Burris K."/>
            <person name="Hernandez J.A."/>
            <person name="Houmiel K."/>
            <person name="Imperial J."/>
            <person name="Kennedy C."/>
            <person name="Larson T.J."/>
            <person name="Latreille P."/>
            <person name="Ligon L.S."/>
            <person name="Lu J."/>
            <person name="Maerk M."/>
            <person name="Miller N.M."/>
            <person name="Norton S."/>
            <person name="O'Carroll I.P."/>
            <person name="Paulsen I."/>
            <person name="Raulfs E.C."/>
            <person name="Roemer R."/>
            <person name="Rosser J."/>
            <person name="Segura D."/>
            <person name="Slater S."/>
            <person name="Stricklin S.L."/>
            <person name="Studholme D.J."/>
            <person name="Sun J."/>
            <person name="Viana C.J."/>
            <person name="Wallin E."/>
            <person name="Wang B."/>
            <person name="Wheeler C."/>
            <person name="Zhu H."/>
            <person name="Dean D.R."/>
            <person name="Dixon R."/>
            <person name="Wood D."/>
        </authorList>
    </citation>
    <scope>NUCLEOTIDE SEQUENCE [LARGE SCALE GENOMIC DNA]</scope>
    <source>
        <strain evidence="2">DJ / ATCC BAA-1303</strain>
    </source>
</reference>
<keyword evidence="2" id="KW-1185">Reference proteome</keyword>
<organism evidence="1 2">
    <name type="scientific">Azotobacter vinelandii (strain DJ / ATCC BAA-1303)</name>
    <dbReference type="NCBI Taxonomy" id="322710"/>
    <lineage>
        <taxon>Bacteria</taxon>
        <taxon>Pseudomonadati</taxon>
        <taxon>Pseudomonadota</taxon>
        <taxon>Gammaproteobacteria</taxon>
        <taxon>Pseudomonadales</taxon>
        <taxon>Pseudomonadaceae</taxon>
        <taxon>Azotobacter</taxon>
    </lineage>
</organism>
<sequence>MSQSVHPASLWNGIAGFGSSARNLRGSP</sequence>
<dbReference type="KEGG" id="avn:Avin_15100"/>
<dbReference type="EMBL" id="CP001157">
    <property type="protein sequence ID" value="ACO77725.1"/>
    <property type="molecule type" value="Genomic_DNA"/>
</dbReference>
<proteinExistence type="predicted"/>
<accession>C1DRI7</accession>